<dbReference type="EMBL" id="MU970112">
    <property type="protein sequence ID" value="KAK9320910.1"/>
    <property type="molecule type" value="Genomic_DNA"/>
</dbReference>
<comment type="caution">
    <text evidence="1">The sequence shown here is derived from an EMBL/GenBank/DDBJ whole genome shotgun (WGS) entry which is preliminary data.</text>
</comment>
<reference evidence="2" key="1">
    <citation type="journal article" date="2024" name="Front. Bioeng. Biotechnol.">
        <title>Genome-scale model development and genomic sequencing of the oleaginous clade Lipomyces.</title>
        <authorList>
            <person name="Czajka J.J."/>
            <person name="Han Y."/>
            <person name="Kim J."/>
            <person name="Mondo S.J."/>
            <person name="Hofstad B.A."/>
            <person name="Robles A."/>
            <person name="Haridas S."/>
            <person name="Riley R."/>
            <person name="LaButti K."/>
            <person name="Pangilinan J."/>
            <person name="Andreopoulos W."/>
            <person name="Lipzen A."/>
            <person name="Yan J."/>
            <person name="Wang M."/>
            <person name="Ng V."/>
            <person name="Grigoriev I.V."/>
            <person name="Spatafora J.W."/>
            <person name="Magnuson J.K."/>
            <person name="Baker S.E."/>
            <person name="Pomraning K.R."/>
        </authorList>
    </citation>
    <scope>NUCLEOTIDE SEQUENCE [LARGE SCALE GENOMIC DNA]</scope>
    <source>
        <strain evidence="2">CBS 10300</strain>
    </source>
</reference>
<name>A0ACC3TJS4_9ASCO</name>
<protein>
    <submittedName>
        <fullName evidence="1">Uncharacterized protein</fullName>
    </submittedName>
</protein>
<gene>
    <name evidence="1" type="ORF">V1517DRAFT_327913</name>
</gene>
<evidence type="ECO:0000313" key="1">
    <source>
        <dbReference type="EMBL" id="KAK9320910.1"/>
    </source>
</evidence>
<evidence type="ECO:0000313" key="2">
    <source>
        <dbReference type="Proteomes" id="UP001489719"/>
    </source>
</evidence>
<organism evidence="1 2">
    <name type="scientific">Lipomyces orientalis</name>
    <dbReference type="NCBI Taxonomy" id="1233043"/>
    <lineage>
        <taxon>Eukaryota</taxon>
        <taxon>Fungi</taxon>
        <taxon>Dikarya</taxon>
        <taxon>Ascomycota</taxon>
        <taxon>Saccharomycotina</taxon>
        <taxon>Lipomycetes</taxon>
        <taxon>Lipomycetales</taxon>
        <taxon>Lipomycetaceae</taxon>
        <taxon>Lipomyces</taxon>
    </lineage>
</organism>
<sequence length="248" mass="26129">MIYTYTLVALQCARFAQVALAFVCLFVTSLSIEFRGYNSYGSSGGGGAYYLMGVSVWTLLASPFLVIAPIYCWSATLRHKLTPYGVELLTNMFWFTGFIVIAVYHSRIWCGGFNGTACVASGAAVAIAVVNWLLFIITSTLLGIAFFGRSSVTSAGAAFGAGDDAPGTLSAQNLRTLVAGRCDKAFDDNVPLMSYQGAGGISDGEPAAPPYSPGPQDCESITADPSTSQDFPSSSTTEMASSTNGRDR</sequence>
<dbReference type="Proteomes" id="UP001489719">
    <property type="component" value="Unassembled WGS sequence"/>
</dbReference>
<accession>A0ACC3TJS4</accession>
<proteinExistence type="predicted"/>
<keyword evidence="2" id="KW-1185">Reference proteome</keyword>